<gene>
    <name evidence="8 10" type="primary">lpxA</name>
    <name evidence="10" type="ORF">GCM10007874_41820</name>
</gene>
<dbReference type="PIRSF" id="PIRSF000456">
    <property type="entry name" value="UDP-GlcNAc_acltr"/>
    <property type="match status" value="1"/>
</dbReference>
<dbReference type="InterPro" id="IPR037157">
    <property type="entry name" value="Acetyltransf_C_sf"/>
</dbReference>
<dbReference type="InterPro" id="IPR018357">
    <property type="entry name" value="Hexapep_transf_CS"/>
</dbReference>
<dbReference type="InterPro" id="IPR001451">
    <property type="entry name" value="Hexapep"/>
</dbReference>
<comment type="subunit">
    <text evidence="8">Homotrimer.</text>
</comment>
<keyword evidence="7 8" id="KW-0012">Acyltransferase</keyword>
<evidence type="ECO:0000256" key="7">
    <source>
        <dbReference type="ARBA" id="ARBA00023315"/>
    </source>
</evidence>
<evidence type="ECO:0000256" key="1">
    <source>
        <dbReference type="ARBA" id="ARBA00022490"/>
    </source>
</evidence>
<evidence type="ECO:0000313" key="10">
    <source>
        <dbReference type="EMBL" id="GLS21165.1"/>
    </source>
</evidence>
<feature type="domain" description="UDP N-acetylglucosamine O-acyltransferase C-terminal" evidence="9">
    <location>
        <begin position="181"/>
        <end position="261"/>
    </location>
</feature>
<dbReference type="PANTHER" id="PTHR43480">
    <property type="entry name" value="ACYL-[ACYL-CARRIER-PROTEIN]--UDP-N-ACETYLGLUCOSAMINE O-ACYLTRANSFERASE"/>
    <property type="match status" value="1"/>
</dbReference>
<dbReference type="Gene3D" id="1.20.1180.10">
    <property type="entry name" value="Udp N-acetylglucosamine O-acyltransferase, C-terminal domain"/>
    <property type="match status" value="1"/>
</dbReference>
<dbReference type="EMBL" id="BSPC01000045">
    <property type="protein sequence ID" value="GLS21165.1"/>
    <property type="molecule type" value="Genomic_DNA"/>
</dbReference>
<evidence type="ECO:0000256" key="6">
    <source>
        <dbReference type="ARBA" id="ARBA00023098"/>
    </source>
</evidence>
<dbReference type="EC" id="2.3.1.129" evidence="8"/>
<dbReference type="CDD" id="cd03351">
    <property type="entry name" value="LbH_UDP-GlcNAc_AT"/>
    <property type="match status" value="1"/>
</dbReference>
<comment type="pathway">
    <text evidence="8">Glycolipid biosynthesis; lipid IV(A) biosynthesis; lipid IV(A) from (3R)-3-hydroxytetradecanoyl-[acyl-carrier-protein] and UDP-N-acetyl-alpha-D-glucosamine: step 1/6.</text>
</comment>
<reference evidence="11" key="1">
    <citation type="journal article" date="2019" name="Int. J. Syst. Evol. Microbiol.">
        <title>The Global Catalogue of Microorganisms (GCM) 10K type strain sequencing project: providing services to taxonomists for standard genome sequencing and annotation.</title>
        <authorList>
            <consortium name="The Broad Institute Genomics Platform"/>
            <consortium name="The Broad Institute Genome Sequencing Center for Infectious Disease"/>
            <person name="Wu L."/>
            <person name="Ma J."/>
        </authorList>
    </citation>
    <scope>NUCLEOTIDE SEQUENCE [LARGE SCALE GENOMIC DNA]</scope>
    <source>
        <strain evidence="11">NBRC 101365</strain>
    </source>
</reference>
<dbReference type="NCBIfam" id="TIGR01852">
    <property type="entry name" value="lipid_A_lpxA"/>
    <property type="match status" value="1"/>
</dbReference>
<dbReference type="Gene3D" id="2.160.10.10">
    <property type="entry name" value="Hexapeptide repeat proteins"/>
    <property type="match status" value="1"/>
</dbReference>
<evidence type="ECO:0000313" key="11">
    <source>
        <dbReference type="Proteomes" id="UP001156882"/>
    </source>
</evidence>
<evidence type="ECO:0000259" key="9">
    <source>
        <dbReference type="Pfam" id="PF13720"/>
    </source>
</evidence>
<dbReference type="Pfam" id="PF00132">
    <property type="entry name" value="Hexapep"/>
    <property type="match status" value="2"/>
</dbReference>
<evidence type="ECO:0000256" key="2">
    <source>
        <dbReference type="ARBA" id="ARBA00022516"/>
    </source>
</evidence>
<evidence type="ECO:0000256" key="8">
    <source>
        <dbReference type="HAMAP-Rule" id="MF_00387"/>
    </source>
</evidence>
<keyword evidence="4 8" id="KW-0808">Transferase</keyword>
<dbReference type="Proteomes" id="UP001156882">
    <property type="component" value="Unassembled WGS sequence"/>
</dbReference>
<dbReference type="HAMAP" id="MF_00387">
    <property type="entry name" value="LpxA"/>
    <property type="match status" value="1"/>
</dbReference>
<dbReference type="SUPFAM" id="SSF51161">
    <property type="entry name" value="Trimeric LpxA-like enzymes"/>
    <property type="match status" value="1"/>
</dbReference>
<comment type="subcellular location">
    <subcellularLocation>
        <location evidence="8">Cytoplasm</location>
    </subcellularLocation>
</comment>
<proteinExistence type="inferred from homology"/>
<dbReference type="Pfam" id="PF13720">
    <property type="entry name" value="Acetyltransf_11"/>
    <property type="match status" value="1"/>
</dbReference>
<comment type="similarity">
    <text evidence="8">Belongs to the transferase hexapeptide repeat family. LpxA subfamily.</text>
</comment>
<protein>
    <recommendedName>
        <fullName evidence="8">Acyl-[acyl-carrier-protein]--UDP-N-acetylglucosamine O-acyltransferase</fullName>
        <shortName evidence="8">UDP-N-acetylglucosamine acyltransferase</shortName>
        <ecNumber evidence="8">2.3.1.129</ecNumber>
    </recommendedName>
</protein>
<comment type="caution">
    <text evidence="10">The sequence shown here is derived from an EMBL/GenBank/DDBJ whole genome shotgun (WGS) entry which is preliminary data.</text>
</comment>
<keyword evidence="6 8" id="KW-0443">Lipid metabolism</keyword>
<keyword evidence="5 8" id="KW-0677">Repeat</keyword>
<name>A0ABQ6CMW9_9HYPH</name>
<dbReference type="InterPro" id="IPR010137">
    <property type="entry name" value="Lipid_A_LpxA"/>
</dbReference>
<dbReference type="PROSITE" id="PS00101">
    <property type="entry name" value="HEXAPEP_TRANSFERASES"/>
    <property type="match status" value="1"/>
</dbReference>
<keyword evidence="11" id="KW-1185">Reference proteome</keyword>
<keyword evidence="1 8" id="KW-0963">Cytoplasm</keyword>
<dbReference type="InterPro" id="IPR011004">
    <property type="entry name" value="Trimer_LpxA-like_sf"/>
</dbReference>
<evidence type="ECO:0000256" key="4">
    <source>
        <dbReference type="ARBA" id="ARBA00022679"/>
    </source>
</evidence>
<comment type="function">
    <text evidence="8">Involved in the biosynthesis of lipid A, a phosphorylated glycolipid that anchors the lipopolysaccharide to the outer membrane of the cell.</text>
</comment>
<comment type="catalytic activity">
    <reaction evidence="8">
        <text>a (3R)-hydroxyacyl-[ACP] + UDP-N-acetyl-alpha-D-glucosamine = a UDP-3-O-[(3R)-3-hydroxyacyl]-N-acetyl-alpha-D-glucosamine + holo-[ACP]</text>
        <dbReference type="Rhea" id="RHEA:67812"/>
        <dbReference type="Rhea" id="RHEA-COMP:9685"/>
        <dbReference type="Rhea" id="RHEA-COMP:9945"/>
        <dbReference type="ChEBI" id="CHEBI:57705"/>
        <dbReference type="ChEBI" id="CHEBI:64479"/>
        <dbReference type="ChEBI" id="CHEBI:78827"/>
        <dbReference type="ChEBI" id="CHEBI:173225"/>
        <dbReference type="EC" id="2.3.1.129"/>
    </reaction>
</comment>
<keyword evidence="3 8" id="KW-0441">Lipid A biosynthesis</keyword>
<organism evidence="10 11">
    <name type="scientific">Labrys miyagiensis</name>
    <dbReference type="NCBI Taxonomy" id="346912"/>
    <lineage>
        <taxon>Bacteria</taxon>
        <taxon>Pseudomonadati</taxon>
        <taxon>Pseudomonadota</taxon>
        <taxon>Alphaproteobacteria</taxon>
        <taxon>Hyphomicrobiales</taxon>
        <taxon>Xanthobacteraceae</taxon>
        <taxon>Labrys</taxon>
    </lineage>
</organism>
<dbReference type="RefSeq" id="WP_284314219.1">
    <property type="nucleotide sequence ID" value="NZ_BSPC01000045.1"/>
</dbReference>
<keyword evidence="2 8" id="KW-0444">Lipid biosynthesis</keyword>
<dbReference type="PANTHER" id="PTHR43480:SF1">
    <property type="entry name" value="ACYL-[ACYL-CARRIER-PROTEIN]--UDP-N-ACETYLGLUCOSAMINE O-ACYLTRANSFERASE, MITOCHONDRIAL-RELATED"/>
    <property type="match status" value="1"/>
</dbReference>
<evidence type="ECO:0000256" key="3">
    <source>
        <dbReference type="ARBA" id="ARBA00022556"/>
    </source>
</evidence>
<sequence length="273" mass="28486">MTPTSVPVIHPTALVAAGASLGAGVSVGPFCLVGENVVLGEGVILHSHVVVTGHTTVGARTQIYSFAALGHPPQDMKYRGEVSKLIVGADCVIREGVTMHPGTAGGGLLTQTGDHCWFLAQSHVAHDCKIGSNVIFSNNVMLAGHVQVGEHVIIGGGAAVHQFSRIGAHAFIGGLAGVENDVIPFGMALGNRASLAGLNIVGLKRRGFEREQIHALRRAYRALFTPGGSLKERVEKVAAEFADQPAVMQIVDFVRTGGERSLVTPRDLADAEA</sequence>
<evidence type="ECO:0000256" key="5">
    <source>
        <dbReference type="ARBA" id="ARBA00022737"/>
    </source>
</evidence>
<dbReference type="InterPro" id="IPR029098">
    <property type="entry name" value="Acetyltransf_C"/>
</dbReference>
<accession>A0ABQ6CMW9</accession>
<dbReference type="NCBIfam" id="NF003657">
    <property type="entry name" value="PRK05289.1"/>
    <property type="match status" value="1"/>
</dbReference>